<gene>
    <name evidence="9" type="ORF">MPDQ_003298</name>
</gene>
<dbReference type="Gene3D" id="1.25.40.10">
    <property type="entry name" value="Tetratricopeptide repeat domain"/>
    <property type="match status" value="1"/>
</dbReference>
<dbReference type="Pfam" id="PF13812">
    <property type="entry name" value="PPR_3"/>
    <property type="match status" value="1"/>
</dbReference>
<name>A0A507QZ43_MONPU</name>
<evidence type="ECO:0000256" key="2">
    <source>
        <dbReference type="ARBA" id="ARBA00006192"/>
    </source>
</evidence>
<dbReference type="Pfam" id="PF12921">
    <property type="entry name" value="ATP13"/>
    <property type="match status" value="1"/>
</dbReference>
<evidence type="ECO:0000256" key="5">
    <source>
        <dbReference type="ARBA" id="ARBA00023128"/>
    </source>
</evidence>
<evidence type="ECO:0000313" key="9">
    <source>
        <dbReference type="EMBL" id="TQB75321.1"/>
    </source>
</evidence>
<protein>
    <submittedName>
        <fullName evidence="9">Uncharacterized protein</fullName>
    </submittedName>
</protein>
<evidence type="ECO:0000256" key="8">
    <source>
        <dbReference type="PROSITE-ProRule" id="PRU00708"/>
    </source>
</evidence>
<evidence type="ECO:0000256" key="4">
    <source>
        <dbReference type="ARBA" id="ARBA00022946"/>
    </source>
</evidence>
<keyword evidence="10" id="KW-1185">Reference proteome</keyword>
<dbReference type="Proteomes" id="UP000319663">
    <property type="component" value="Unassembled WGS sequence"/>
</dbReference>
<comment type="caution">
    <text evidence="9">The sequence shown here is derived from an EMBL/GenBank/DDBJ whole genome shotgun (WGS) entry which is preliminary data.</text>
</comment>
<evidence type="ECO:0000256" key="1">
    <source>
        <dbReference type="ARBA" id="ARBA00004173"/>
    </source>
</evidence>
<dbReference type="STRING" id="5098.A0A507QZ43"/>
<dbReference type="GO" id="GO:0005739">
    <property type="term" value="C:mitochondrion"/>
    <property type="evidence" value="ECO:0007669"/>
    <property type="project" value="UniProtKB-SubCell"/>
</dbReference>
<dbReference type="PROSITE" id="PS51375">
    <property type="entry name" value="PPR"/>
    <property type="match status" value="1"/>
</dbReference>
<evidence type="ECO:0000313" key="10">
    <source>
        <dbReference type="Proteomes" id="UP000319663"/>
    </source>
</evidence>
<accession>A0A507QZ43</accession>
<sequence length="709" mass="81745">MRGIALVRERLGSQSPCQCGCRHLASESGFRTIRLHPALDSTYQLGYSSSRLTAVAERAFGNTLPRGCKPFGSRNLQTRLALSLSPFRSLSTVRVLEPGGKRESVQELNTLKETFYKIIQQCQPDQVMNALLDPRFKRVVASLPQNTFAEILRLLSPAYFIEPYREIHHAIHPYAARVKGLRPLGMIFSEFEGNLSAIVRIRRQSNYPLGLAEYTHLLDCARSMGNARMACSIFHEMKELGVEPDIQCYNHYLEALVWDSSYTGLEKHRLRMEPYAYYRRRSPHPIPGWCGYGTASRSVKKEVLQLLNEMARDGIPSDEATFVSVFLASARVGYVVGMKRILKTVWNIDIDLVMDRSNPSEHPPVTAYDRTSPLYPTERLLFAIAHGFGTTSDIYTALRVVSFVSRSYDIPISEKVWKELLERAYQLSRPRRSRYAEQLSRGKISPTFFQQLFHTMTSEPHNVRPSLVHCRMMAKVALDQAKFELFEPWIGTAYDIYRETVQKRAAARQVVEQYLDQISAEISSRYNGHEHENHNDGSSLSSSSLLDSPALADAIRVYDILRTLTAQQSILMERIAGFILVYKRWEHFSNQIWERKHIPRLIQEWREFIPESFTYRMCCGRLHFEGRTQRGRRNIRIHDRVPVRMKNDRNTTRIDVDSVGVDVKLEDREMEDDYFWERYMAASASVLDFSRPPLLLLNWGPLDQNGEQV</sequence>
<feature type="repeat" description="PPR" evidence="8">
    <location>
        <begin position="210"/>
        <end position="244"/>
    </location>
</feature>
<comment type="subunit">
    <text evidence="7">Binds to mitochondrial small subunit 15S rRNA.</text>
</comment>
<keyword evidence="3" id="KW-0677">Repeat</keyword>
<keyword evidence="5" id="KW-0496">Mitochondrion</keyword>
<dbReference type="PANTHER" id="PTHR47447:SF17">
    <property type="entry name" value="OS12G0638900 PROTEIN"/>
    <property type="match status" value="1"/>
</dbReference>
<evidence type="ECO:0000256" key="6">
    <source>
        <dbReference type="ARBA" id="ARBA00044493"/>
    </source>
</evidence>
<evidence type="ECO:0000256" key="7">
    <source>
        <dbReference type="ARBA" id="ARBA00044511"/>
    </source>
</evidence>
<dbReference type="NCBIfam" id="TIGR00756">
    <property type="entry name" value="PPR"/>
    <property type="match status" value="1"/>
</dbReference>
<keyword evidence="4" id="KW-0809">Transit peptide</keyword>
<reference evidence="9 10" key="1">
    <citation type="submission" date="2019-06" db="EMBL/GenBank/DDBJ databases">
        <title>Wine fermentation using esterase from Monascus purpureus.</title>
        <authorList>
            <person name="Geng C."/>
            <person name="Zhang Y."/>
        </authorList>
    </citation>
    <scope>NUCLEOTIDE SEQUENCE [LARGE SCALE GENOMIC DNA]</scope>
    <source>
        <strain evidence="9">HQ1</strain>
    </source>
</reference>
<dbReference type="InterPro" id="IPR011990">
    <property type="entry name" value="TPR-like_helical_dom_sf"/>
</dbReference>
<comment type="subcellular location">
    <subcellularLocation>
        <location evidence="1">Mitochondrion</location>
    </subcellularLocation>
</comment>
<dbReference type="OrthoDB" id="185373at2759"/>
<dbReference type="InterPro" id="IPR024319">
    <property type="entry name" value="ATPase_expression_mit"/>
</dbReference>
<organism evidence="9 10">
    <name type="scientific">Monascus purpureus</name>
    <name type="common">Red mold</name>
    <name type="synonym">Monascus anka</name>
    <dbReference type="NCBI Taxonomy" id="5098"/>
    <lineage>
        <taxon>Eukaryota</taxon>
        <taxon>Fungi</taxon>
        <taxon>Dikarya</taxon>
        <taxon>Ascomycota</taxon>
        <taxon>Pezizomycotina</taxon>
        <taxon>Eurotiomycetes</taxon>
        <taxon>Eurotiomycetidae</taxon>
        <taxon>Eurotiales</taxon>
        <taxon>Aspergillaceae</taxon>
        <taxon>Monascus</taxon>
    </lineage>
</organism>
<evidence type="ECO:0000256" key="3">
    <source>
        <dbReference type="ARBA" id="ARBA00022737"/>
    </source>
</evidence>
<comment type="function">
    <text evidence="6">Regulates mitochondrial small subunit maturation by controlling 15S rRNA 5'-end processing. Localizes to the 5' precursor of the 15S rRNA in a position that is subsequently occupied by mS47 in the mature yeast mtSSU. Uses structure and sequence-specific RNA recognition, binding to a single-stranded region of the precursor and specifically recognizing bases -6 to -1. The exchange of Ccm1 for mS47 is coupled to the irreversible removal of precursor rRNA that is accompanied by conformational changes of the mitoribosomal proteins uS5m and mS26. These conformational changes signal completion of 5'-end rRNA processing through protection of the mature 5'-end of the 15S rRNA and stabilization of mS47. The removal of the 5' precursor together with the dissociation of Ccm1 may be catalyzed by the 5'-3' exoribonuclease Pet127. Involved in the specific removal of group I introns in mitochondrial encoded transcripts.</text>
</comment>
<dbReference type="AlphaFoldDB" id="A0A507QZ43"/>
<proteinExistence type="inferred from homology"/>
<dbReference type="EMBL" id="VIFY01000021">
    <property type="protein sequence ID" value="TQB75321.1"/>
    <property type="molecule type" value="Genomic_DNA"/>
</dbReference>
<dbReference type="PANTHER" id="PTHR47447">
    <property type="entry name" value="OS03G0856100 PROTEIN"/>
    <property type="match status" value="1"/>
</dbReference>
<comment type="similarity">
    <text evidence="2">Belongs to the CCM1 family.</text>
</comment>
<dbReference type="InterPro" id="IPR002885">
    <property type="entry name" value="PPR_rpt"/>
</dbReference>